<evidence type="ECO:0000313" key="2">
    <source>
        <dbReference type="Proteomes" id="UP000595437"/>
    </source>
</evidence>
<name>A0A7T8JXA6_CALRO</name>
<dbReference type="AlphaFoldDB" id="A0A7T8JXA6"/>
<keyword evidence="2" id="KW-1185">Reference proteome</keyword>
<dbReference type="Proteomes" id="UP000595437">
    <property type="component" value="Chromosome 13"/>
</dbReference>
<organism evidence="1 2">
    <name type="scientific">Caligus rogercresseyi</name>
    <name type="common">Sea louse</name>
    <dbReference type="NCBI Taxonomy" id="217165"/>
    <lineage>
        <taxon>Eukaryota</taxon>
        <taxon>Metazoa</taxon>
        <taxon>Ecdysozoa</taxon>
        <taxon>Arthropoda</taxon>
        <taxon>Crustacea</taxon>
        <taxon>Multicrustacea</taxon>
        <taxon>Hexanauplia</taxon>
        <taxon>Copepoda</taxon>
        <taxon>Siphonostomatoida</taxon>
        <taxon>Caligidae</taxon>
        <taxon>Caligus</taxon>
    </lineage>
</organism>
<evidence type="ECO:0000313" key="1">
    <source>
        <dbReference type="EMBL" id="QQP38513.1"/>
    </source>
</evidence>
<reference evidence="2" key="1">
    <citation type="submission" date="2021-01" db="EMBL/GenBank/DDBJ databases">
        <title>Caligus Genome Assembly.</title>
        <authorList>
            <person name="Gallardo-Escarate C."/>
        </authorList>
    </citation>
    <scope>NUCLEOTIDE SEQUENCE [LARGE SCALE GENOMIC DNA]</scope>
</reference>
<sequence>MSSQKGIFKTSHPPTPSTVLSLQLEAYRRNAKREMSLSKKHLNRLVDVSSARMSTTFPYPGVSDKA</sequence>
<gene>
    <name evidence="1" type="ORF">FKW44_019099</name>
</gene>
<protein>
    <submittedName>
        <fullName evidence="1">Uncharacterized protein</fullName>
    </submittedName>
</protein>
<proteinExistence type="predicted"/>
<dbReference type="EMBL" id="CP045902">
    <property type="protein sequence ID" value="QQP38513.1"/>
    <property type="molecule type" value="Genomic_DNA"/>
</dbReference>
<accession>A0A7T8JXA6</accession>